<keyword evidence="7" id="KW-0547">Nucleotide-binding</keyword>
<evidence type="ECO:0000256" key="6">
    <source>
        <dbReference type="ARBA" id="ARBA00022679"/>
    </source>
</evidence>
<sequence>MQIRLITQGVIIILVMSVGSFALNLYLSRYILRPVIQTITDITERGEQETKKQPVTAYVELKSFIDQYEKAIQNKQQLIKNREEFNAYASHELRNSLAVINAKIEVIGEDDPKRALAEVKEYSAKLVQTVDNLLTLSADRIAGNNGLVDLALVVASAVDEYQSIGASIDFLLEDGEFAVESNEVWLYRAISNLLDNARKYAGAKKRIVVHLRERAGAVILTVQDEGTGIPKREWQNIWKPYYTTDKGERGKGVGLAFVDHVVRLSGGDVWVESNELQGTTFYLSFPKATA</sequence>
<reference evidence="13" key="1">
    <citation type="submission" date="2022-06" db="EMBL/GenBank/DDBJ databases">
        <title>Genome sequencing of Brevibacillus sp. BB3-R1.</title>
        <authorList>
            <person name="Heo J."/>
            <person name="Lee D."/>
            <person name="Won M."/>
            <person name="Han B.-H."/>
            <person name="Hong S.-B."/>
            <person name="Kwon S.-W."/>
        </authorList>
    </citation>
    <scope>NUCLEOTIDE SEQUENCE</scope>
    <source>
        <strain evidence="13">BB3-R1</strain>
    </source>
</reference>
<evidence type="ECO:0000256" key="4">
    <source>
        <dbReference type="ARBA" id="ARBA00022475"/>
    </source>
</evidence>
<comment type="catalytic activity">
    <reaction evidence="1">
        <text>ATP + protein L-histidine = ADP + protein N-phospho-L-histidine.</text>
        <dbReference type="EC" id="2.7.13.3"/>
    </reaction>
</comment>
<evidence type="ECO:0000256" key="7">
    <source>
        <dbReference type="ARBA" id="ARBA00022741"/>
    </source>
</evidence>
<dbReference type="SMART" id="SM00387">
    <property type="entry name" value="HATPase_c"/>
    <property type="match status" value="1"/>
</dbReference>
<dbReference type="EC" id="2.7.13.3" evidence="3"/>
<dbReference type="Gene3D" id="3.30.565.10">
    <property type="entry name" value="Histidine kinase-like ATPase, C-terminal domain"/>
    <property type="match status" value="1"/>
</dbReference>
<comment type="subcellular location">
    <subcellularLocation>
        <location evidence="2">Cell membrane</location>
        <topology evidence="2">Multi-pass membrane protein</topology>
    </subcellularLocation>
</comment>
<feature type="transmembrane region" description="Helical" evidence="11">
    <location>
        <begin position="6"/>
        <end position="27"/>
    </location>
</feature>
<dbReference type="InterPro" id="IPR036097">
    <property type="entry name" value="HisK_dim/P_sf"/>
</dbReference>
<proteinExistence type="predicted"/>
<evidence type="ECO:0000256" key="10">
    <source>
        <dbReference type="ARBA" id="ARBA00023012"/>
    </source>
</evidence>
<dbReference type="PROSITE" id="PS50109">
    <property type="entry name" value="HIS_KIN"/>
    <property type="match status" value="1"/>
</dbReference>
<keyword evidence="9" id="KW-0067">ATP-binding</keyword>
<keyword evidence="11" id="KW-0812">Transmembrane</keyword>
<dbReference type="RefSeq" id="WP_251873314.1">
    <property type="nucleotide sequence ID" value="NZ_CP098755.1"/>
</dbReference>
<dbReference type="PRINTS" id="PR00344">
    <property type="entry name" value="BCTRLSENSOR"/>
</dbReference>
<evidence type="ECO:0000256" key="2">
    <source>
        <dbReference type="ARBA" id="ARBA00004651"/>
    </source>
</evidence>
<evidence type="ECO:0000313" key="13">
    <source>
        <dbReference type="EMBL" id="USG66211.1"/>
    </source>
</evidence>
<evidence type="ECO:0000256" key="9">
    <source>
        <dbReference type="ARBA" id="ARBA00022840"/>
    </source>
</evidence>
<keyword evidence="10" id="KW-0902">Two-component regulatory system</keyword>
<dbReference type="InterPro" id="IPR036890">
    <property type="entry name" value="HATPase_C_sf"/>
</dbReference>
<evidence type="ECO:0000256" key="1">
    <source>
        <dbReference type="ARBA" id="ARBA00000085"/>
    </source>
</evidence>
<protein>
    <recommendedName>
        <fullName evidence="3">histidine kinase</fullName>
        <ecNumber evidence="3">2.7.13.3</ecNumber>
    </recommendedName>
</protein>
<evidence type="ECO:0000256" key="5">
    <source>
        <dbReference type="ARBA" id="ARBA00022553"/>
    </source>
</evidence>
<dbReference type="InterPro" id="IPR003661">
    <property type="entry name" value="HisK_dim/P_dom"/>
</dbReference>
<accession>A0ABY4WHB8</accession>
<dbReference type="InterPro" id="IPR050980">
    <property type="entry name" value="2C_sensor_his_kinase"/>
</dbReference>
<dbReference type="EMBL" id="CP098755">
    <property type="protein sequence ID" value="USG66211.1"/>
    <property type="molecule type" value="Genomic_DNA"/>
</dbReference>
<dbReference type="PANTHER" id="PTHR44936:SF10">
    <property type="entry name" value="SENSOR PROTEIN RSTB"/>
    <property type="match status" value="1"/>
</dbReference>
<keyword evidence="11" id="KW-0472">Membrane</keyword>
<dbReference type="SUPFAM" id="SSF47384">
    <property type="entry name" value="Homodimeric domain of signal transducing histidine kinase"/>
    <property type="match status" value="1"/>
</dbReference>
<evidence type="ECO:0000313" key="14">
    <source>
        <dbReference type="Proteomes" id="UP001056500"/>
    </source>
</evidence>
<keyword evidence="5" id="KW-0597">Phosphoprotein</keyword>
<evidence type="ECO:0000259" key="12">
    <source>
        <dbReference type="PROSITE" id="PS50109"/>
    </source>
</evidence>
<dbReference type="InterPro" id="IPR004358">
    <property type="entry name" value="Sig_transdc_His_kin-like_C"/>
</dbReference>
<keyword evidence="11" id="KW-1133">Transmembrane helix</keyword>
<dbReference type="SMART" id="SM00388">
    <property type="entry name" value="HisKA"/>
    <property type="match status" value="1"/>
</dbReference>
<keyword evidence="4" id="KW-1003">Cell membrane</keyword>
<dbReference type="SUPFAM" id="SSF55874">
    <property type="entry name" value="ATPase domain of HSP90 chaperone/DNA topoisomerase II/histidine kinase"/>
    <property type="match status" value="1"/>
</dbReference>
<dbReference type="CDD" id="cd00082">
    <property type="entry name" value="HisKA"/>
    <property type="match status" value="1"/>
</dbReference>
<dbReference type="Pfam" id="PF00512">
    <property type="entry name" value="HisKA"/>
    <property type="match status" value="1"/>
</dbReference>
<evidence type="ECO:0000256" key="3">
    <source>
        <dbReference type="ARBA" id="ARBA00012438"/>
    </source>
</evidence>
<dbReference type="GO" id="GO:0016301">
    <property type="term" value="F:kinase activity"/>
    <property type="evidence" value="ECO:0007669"/>
    <property type="project" value="UniProtKB-KW"/>
</dbReference>
<keyword evidence="8 13" id="KW-0418">Kinase</keyword>
<dbReference type="CDD" id="cd00075">
    <property type="entry name" value="HATPase"/>
    <property type="match status" value="1"/>
</dbReference>
<dbReference type="Proteomes" id="UP001056500">
    <property type="component" value="Chromosome"/>
</dbReference>
<gene>
    <name evidence="13" type="ORF">NDK47_02430</name>
</gene>
<keyword evidence="6" id="KW-0808">Transferase</keyword>
<evidence type="ECO:0000256" key="8">
    <source>
        <dbReference type="ARBA" id="ARBA00022777"/>
    </source>
</evidence>
<name>A0ABY4WHB8_9BACL</name>
<dbReference type="Gene3D" id="1.10.287.130">
    <property type="match status" value="1"/>
</dbReference>
<evidence type="ECO:0000256" key="11">
    <source>
        <dbReference type="SAM" id="Phobius"/>
    </source>
</evidence>
<dbReference type="PANTHER" id="PTHR44936">
    <property type="entry name" value="SENSOR PROTEIN CREC"/>
    <property type="match status" value="1"/>
</dbReference>
<dbReference type="Pfam" id="PF02518">
    <property type="entry name" value="HATPase_c"/>
    <property type="match status" value="1"/>
</dbReference>
<keyword evidence="14" id="KW-1185">Reference proteome</keyword>
<feature type="domain" description="Histidine kinase" evidence="12">
    <location>
        <begin position="88"/>
        <end position="289"/>
    </location>
</feature>
<dbReference type="InterPro" id="IPR003594">
    <property type="entry name" value="HATPase_dom"/>
</dbReference>
<dbReference type="InterPro" id="IPR005467">
    <property type="entry name" value="His_kinase_dom"/>
</dbReference>
<organism evidence="13 14">
    <name type="scientific">Brevibacillus ruminantium</name>
    <dbReference type="NCBI Taxonomy" id="2950604"/>
    <lineage>
        <taxon>Bacteria</taxon>
        <taxon>Bacillati</taxon>
        <taxon>Bacillota</taxon>
        <taxon>Bacilli</taxon>
        <taxon>Bacillales</taxon>
        <taxon>Paenibacillaceae</taxon>
        <taxon>Brevibacillus</taxon>
    </lineage>
</organism>